<evidence type="ECO:0000313" key="2">
    <source>
        <dbReference type="EMBL" id="ERL07659.1"/>
    </source>
</evidence>
<dbReference type="Pfam" id="PF00359">
    <property type="entry name" value="PTS_EIIA_2"/>
    <property type="match status" value="1"/>
</dbReference>
<dbReference type="PANTHER" id="PTHR47738">
    <property type="entry name" value="PTS SYSTEM FRUCTOSE-LIKE EIIA COMPONENT-RELATED"/>
    <property type="match status" value="1"/>
</dbReference>
<dbReference type="EMBL" id="AWEZ01000056">
    <property type="protein sequence ID" value="ERL07659.1"/>
    <property type="molecule type" value="Genomic_DNA"/>
</dbReference>
<feature type="domain" description="PTS EIIA type-2" evidence="1">
    <location>
        <begin position="9"/>
        <end position="163"/>
    </location>
</feature>
<evidence type="ECO:0000259" key="1">
    <source>
        <dbReference type="PROSITE" id="PS51094"/>
    </source>
</evidence>
<dbReference type="SUPFAM" id="SSF55804">
    <property type="entry name" value="Phoshotransferase/anion transport protein"/>
    <property type="match status" value="1"/>
</dbReference>
<protein>
    <submittedName>
        <fullName evidence="2">Phosphoenolpyruvate-dependent sugar PTS family porter, EIIA 2 component</fullName>
    </submittedName>
</protein>
<keyword evidence="3" id="KW-1185">Reference proteome</keyword>
<name>U2T3M0_9ACTN</name>
<dbReference type="InterPro" id="IPR002178">
    <property type="entry name" value="PTS_EIIA_type-2_dom"/>
</dbReference>
<dbReference type="STRING" id="1125712.HMPREF1316_2274"/>
<dbReference type="Gene3D" id="3.40.930.10">
    <property type="entry name" value="Mannitol-specific EII, Chain A"/>
    <property type="match status" value="1"/>
</dbReference>
<dbReference type="Proteomes" id="UP000016638">
    <property type="component" value="Unassembled WGS sequence"/>
</dbReference>
<dbReference type="PROSITE" id="PS51094">
    <property type="entry name" value="PTS_EIIA_TYPE_2"/>
    <property type="match status" value="1"/>
</dbReference>
<dbReference type="AlphaFoldDB" id="U2T3M0"/>
<proteinExistence type="predicted"/>
<keyword evidence="2" id="KW-0670">Pyruvate</keyword>
<accession>U2T3M0</accession>
<organism evidence="2 3">
    <name type="scientific">Olsenella profusa F0195</name>
    <dbReference type="NCBI Taxonomy" id="1125712"/>
    <lineage>
        <taxon>Bacteria</taxon>
        <taxon>Bacillati</taxon>
        <taxon>Actinomycetota</taxon>
        <taxon>Coriobacteriia</taxon>
        <taxon>Coriobacteriales</taxon>
        <taxon>Atopobiaceae</taxon>
        <taxon>Olsenella</taxon>
    </lineage>
</organism>
<reference evidence="2 3" key="1">
    <citation type="submission" date="2013-08" db="EMBL/GenBank/DDBJ databases">
        <authorList>
            <person name="Durkin A.S."/>
            <person name="Haft D.R."/>
            <person name="McCorrison J."/>
            <person name="Torralba M."/>
            <person name="Gillis M."/>
            <person name="Haft D.H."/>
            <person name="Methe B."/>
            <person name="Sutton G."/>
            <person name="Nelson K.E."/>
        </authorList>
    </citation>
    <scope>NUCLEOTIDE SEQUENCE [LARGE SCALE GENOMIC DNA]</scope>
    <source>
        <strain evidence="2 3">F0195</strain>
    </source>
</reference>
<sequence>MMGMGSAFGELFLRDAVYVIDAQSQEEVFDQLGERLMAAGLVREGYLSHVKRREATYPTGLSMAPVDPRFPNIAVPHTETEYSTCTCLVPVKLVNPVTWHDMIDVDRTFEVGFLFAILNVDKSSEAGLLAVVMDFINSNDPDELVDFFALDDPGRIYDFLVSHSV</sequence>
<dbReference type="InterPro" id="IPR016152">
    <property type="entry name" value="PTrfase/Anion_transptr"/>
</dbReference>
<dbReference type="InterPro" id="IPR051541">
    <property type="entry name" value="PTS_SugarTrans_NitroReg"/>
</dbReference>
<gene>
    <name evidence="2" type="ORF">HMPREF1316_2274</name>
</gene>
<evidence type="ECO:0000313" key="3">
    <source>
        <dbReference type="Proteomes" id="UP000016638"/>
    </source>
</evidence>
<dbReference type="eggNOG" id="COG1762">
    <property type="taxonomic scope" value="Bacteria"/>
</dbReference>
<dbReference type="PANTHER" id="PTHR47738:SF3">
    <property type="entry name" value="PHOSPHOTRANSFERASE SYSTEM MANNITOL_FRUCTOSE-SPECIFIC IIA DOMAIN CONTAINING PROTEIN"/>
    <property type="match status" value="1"/>
</dbReference>
<dbReference type="PATRIC" id="fig|1125712.3.peg.1618"/>
<comment type="caution">
    <text evidence="2">The sequence shown here is derived from an EMBL/GenBank/DDBJ whole genome shotgun (WGS) entry which is preliminary data.</text>
</comment>